<protein>
    <submittedName>
        <fullName evidence="4">Aste57867_1362 protein</fullName>
    </submittedName>
</protein>
<evidence type="ECO:0000313" key="5">
    <source>
        <dbReference type="Proteomes" id="UP000332933"/>
    </source>
</evidence>
<dbReference type="AlphaFoldDB" id="A0A485K6A0"/>
<gene>
    <name evidence="4" type="primary">Aste57867_1362</name>
    <name evidence="3" type="ORF">As57867_001361</name>
    <name evidence="4" type="ORF">ASTE57867_1362</name>
</gene>
<dbReference type="InterPro" id="IPR008984">
    <property type="entry name" value="SMAD_FHA_dom_sf"/>
</dbReference>
<organism evidence="4 5">
    <name type="scientific">Aphanomyces stellatus</name>
    <dbReference type="NCBI Taxonomy" id="120398"/>
    <lineage>
        <taxon>Eukaryota</taxon>
        <taxon>Sar</taxon>
        <taxon>Stramenopiles</taxon>
        <taxon>Oomycota</taxon>
        <taxon>Saprolegniomycetes</taxon>
        <taxon>Saprolegniales</taxon>
        <taxon>Verrucalvaceae</taxon>
        <taxon>Aphanomyces</taxon>
    </lineage>
</organism>
<feature type="region of interest" description="Disordered" evidence="1">
    <location>
        <begin position="154"/>
        <end position="240"/>
    </location>
</feature>
<feature type="domain" description="FHA" evidence="2">
    <location>
        <begin position="43"/>
        <end position="94"/>
    </location>
</feature>
<dbReference type="OrthoDB" id="73252at2759"/>
<feature type="region of interest" description="Disordered" evidence="1">
    <location>
        <begin position="449"/>
        <end position="477"/>
    </location>
</feature>
<dbReference type="PANTHER" id="PTHR48125">
    <property type="entry name" value="LP07818P1"/>
    <property type="match status" value="1"/>
</dbReference>
<dbReference type="Proteomes" id="UP000332933">
    <property type="component" value="Unassembled WGS sequence"/>
</dbReference>
<dbReference type="SUPFAM" id="SSF49879">
    <property type="entry name" value="SMAD/FHA domain"/>
    <property type="match status" value="1"/>
</dbReference>
<feature type="compositionally biased region" description="Basic residues" evidence="1">
    <location>
        <begin position="457"/>
        <end position="466"/>
    </location>
</feature>
<feature type="compositionally biased region" description="Low complexity" evidence="1">
    <location>
        <begin position="168"/>
        <end position="177"/>
    </location>
</feature>
<dbReference type="EMBL" id="CAADRA010000104">
    <property type="protein sequence ID" value="VFT78581.1"/>
    <property type="molecule type" value="Genomic_DNA"/>
</dbReference>
<sequence>MRRSPLSSSSSTPPPISIHAAPPALRVQVHDQSFYFEPSPHGITIGADATSHLRFVHDLGVDHHHATLEQTPLRGIWVFVDHSIHGTYVNFHERLHADARVVRDGDRFTIGTTSFSVHFHSSRHQQVIVSPTPSSAPTAFLSPTRVPKSTMLVPAYTNSPVPKHKSSSAHNKSAPSKFSFDSTTDDAARAASPAAPPPPAIPLEYSASPPVSSGMHYPPHAATTERSSPPTFANKPSKRDDLRIHVSKKMANLIPKPTAPPPHPLPMSPVPQAALRHQQHQLQLQVTKKTNEAAWLHQQQRDYLQGYHSTTTTTRKSFTLEIPSPPPPHASARGAAARHELDRVDVLSSVSSGAPTEIAHFRESMESLLSDDEDDDERDDVRCVPSSVAAAAAGSFLDVAHLRRSFDTLLNKPLHRRPNPPPPEPDDDPRFVRLKQRVKTAPILPHHISALHSPYKSAKHRAHHRSSHDDEKSFFREAAPSPTHFDYTV</sequence>
<evidence type="ECO:0000313" key="3">
    <source>
        <dbReference type="EMBL" id="KAF0718975.1"/>
    </source>
</evidence>
<proteinExistence type="predicted"/>
<evidence type="ECO:0000313" key="4">
    <source>
        <dbReference type="EMBL" id="VFT78581.1"/>
    </source>
</evidence>
<name>A0A485K6A0_9STRA</name>
<dbReference type="EMBL" id="VJMH01000104">
    <property type="protein sequence ID" value="KAF0718975.1"/>
    <property type="molecule type" value="Genomic_DNA"/>
</dbReference>
<feature type="region of interest" description="Disordered" evidence="1">
    <location>
        <begin position="411"/>
        <end position="430"/>
    </location>
</feature>
<accession>A0A485K6A0</accession>
<reference evidence="4 5" key="1">
    <citation type="submission" date="2019-03" db="EMBL/GenBank/DDBJ databases">
        <authorList>
            <person name="Gaulin E."/>
            <person name="Dumas B."/>
        </authorList>
    </citation>
    <scope>NUCLEOTIDE SEQUENCE [LARGE SCALE GENOMIC DNA]</scope>
    <source>
        <strain evidence="4">CBS 568.67</strain>
    </source>
</reference>
<dbReference type="PANTHER" id="PTHR48125:SF12">
    <property type="entry name" value="AT HOOK TRANSCRIPTION FACTOR FAMILY-RELATED"/>
    <property type="match status" value="1"/>
</dbReference>
<evidence type="ECO:0000259" key="2">
    <source>
        <dbReference type="PROSITE" id="PS50006"/>
    </source>
</evidence>
<dbReference type="InterPro" id="IPR000253">
    <property type="entry name" value="FHA_dom"/>
</dbReference>
<keyword evidence="5" id="KW-1185">Reference proteome</keyword>
<dbReference type="CDD" id="cd00060">
    <property type="entry name" value="FHA"/>
    <property type="match status" value="1"/>
</dbReference>
<dbReference type="Pfam" id="PF00498">
    <property type="entry name" value="FHA"/>
    <property type="match status" value="1"/>
</dbReference>
<evidence type="ECO:0000256" key="1">
    <source>
        <dbReference type="SAM" id="MobiDB-lite"/>
    </source>
</evidence>
<dbReference type="PROSITE" id="PS50006">
    <property type="entry name" value="FHA_DOMAIN"/>
    <property type="match status" value="1"/>
</dbReference>
<reference evidence="3" key="2">
    <citation type="submission" date="2019-06" db="EMBL/GenBank/DDBJ databases">
        <title>Genomics analysis of Aphanomyces spp. identifies a new class of oomycete effector associated with host adaptation.</title>
        <authorList>
            <person name="Gaulin E."/>
        </authorList>
    </citation>
    <scope>NUCLEOTIDE SEQUENCE</scope>
    <source>
        <strain evidence="3">CBS 578.67</strain>
    </source>
</reference>
<dbReference type="Gene3D" id="2.60.200.20">
    <property type="match status" value="1"/>
</dbReference>